<dbReference type="Proteomes" id="UP000054600">
    <property type="component" value="Unassembled WGS sequence"/>
</dbReference>
<feature type="coiled-coil region" evidence="1">
    <location>
        <begin position="188"/>
        <end position="215"/>
    </location>
</feature>
<reference evidence="2 3" key="1">
    <citation type="submission" date="2015-11" db="EMBL/GenBank/DDBJ databases">
        <title>Genomic analysis of 38 Legionella species identifies large and diverse effector repertoires.</title>
        <authorList>
            <person name="Burstein D."/>
            <person name="Amaro F."/>
            <person name="Zusman T."/>
            <person name="Lifshitz Z."/>
            <person name="Cohen O."/>
            <person name="Gilbert J.A."/>
            <person name="Pupko T."/>
            <person name="Shuman H.A."/>
            <person name="Segal G."/>
        </authorList>
    </citation>
    <scope>NUCLEOTIDE SEQUENCE [LARGE SCALE GENOMIC DNA]</scope>
    <source>
        <strain evidence="2 3">ATCC 49655</strain>
    </source>
</reference>
<evidence type="ECO:0000313" key="2">
    <source>
        <dbReference type="EMBL" id="KTD57698.1"/>
    </source>
</evidence>
<keyword evidence="1" id="KW-0175">Coiled coil</keyword>
<feature type="coiled-coil region" evidence="1">
    <location>
        <begin position="266"/>
        <end position="314"/>
    </location>
</feature>
<evidence type="ECO:0000313" key="3">
    <source>
        <dbReference type="Proteomes" id="UP000054600"/>
    </source>
</evidence>
<dbReference type="OrthoDB" id="5638610at2"/>
<organism evidence="2 3">
    <name type="scientific">Legionella shakespearei DSM 23087</name>
    <dbReference type="NCBI Taxonomy" id="1122169"/>
    <lineage>
        <taxon>Bacteria</taxon>
        <taxon>Pseudomonadati</taxon>
        <taxon>Pseudomonadota</taxon>
        <taxon>Gammaproteobacteria</taxon>
        <taxon>Legionellales</taxon>
        <taxon>Legionellaceae</taxon>
        <taxon>Legionella</taxon>
    </lineage>
</organism>
<gene>
    <name evidence="2" type="ORF">Lsha_2539</name>
</gene>
<dbReference type="AlphaFoldDB" id="A0A0W0YLE1"/>
<dbReference type="RefSeq" id="WP_018576735.1">
    <property type="nucleotide sequence ID" value="NZ_KB892391.1"/>
</dbReference>
<proteinExistence type="predicted"/>
<dbReference type="eggNOG" id="ENOG5031DWD">
    <property type="taxonomic scope" value="Bacteria"/>
</dbReference>
<dbReference type="PATRIC" id="fig|1122169.6.peg.2931"/>
<sequence length="394" mass="45103">MISMTAYWQQFKENIDNLPTRTENEEYTKQIGVANEMVALGVTIELMNFTTISGVVAELQGKAKSYGNEVLYTQDKEYTFYLPKITTKDSLIFAIAYYQHLTNYQSVSYQGSIFMFRGRVLAAVEDKKVTTAIQAKALLGEIQRFCQSENIIFNSTLFLKQKHESAKEYIDRIATIPEQPIPSVHSVETNESDELGELRRSLQELEERKGQLNIKAQNFYTILESFNSCHNKHQTANLEWQNTSYIMQLFYRLLSWIYTPQIIENMEQAEKEFVRAEHDLNQELATHETVGSYIADLEEKRQLVITDIELSEEKIAQLLALAEVKETPVVELPQPVPENLISEQNCEQSDDVEESASSHSEYFSFFKQHLPSRHVLNAVAVGAAAIAVQHLTYG</sequence>
<protein>
    <submittedName>
        <fullName evidence="2">Uncharacterized protein</fullName>
    </submittedName>
</protein>
<comment type="caution">
    <text evidence="2">The sequence shown here is derived from an EMBL/GenBank/DDBJ whole genome shotgun (WGS) entry which is preliminary data.</text>
</comment>
<accession>A0A0W0YLE1</accession>
<evidence type="ECO:0000256" key="1">
    <source>
        <dbReference type="SAM" id="Coils"/>
    </source>
</evidence>
<dbReference type="EMBL" id="LNYW01000066">
    <property type="protein sequence ID" value="KTD57698.1"/>
    <property type="molecule type" value="Genomic_DNA"/>
</dbReference>
<keyword evidence="3" id="KW-1185">Reference proteome</keyword>
<name>A0A0W0YLE1_9GAMM</name>